<feature type="transmembrane region" description="Helical" evidence="1">
    <location>
        <begin position="43"/>
        <end position="65"/>
    </location>
</feature>
<dbReference type="RefSeq" id="WP_276238195.1">
    <property type="nucleotide sequence ID" value="NZ_CP119989.1"/>
</dbReference>
<proteinExistence type="predicted"/>
<gene>
    <name evidence="2" type="ORF">ACFQKD_08425</name>
</gene>
<keyword evidence="1" id="KW-1133">Transmembrane helix</keyword>
<evidence type="ECO:0000256" key="1">
    <source>
        <dbReference type="SAM" id="Phobius"/>
    </source>
</evidence>
<keyword evidence="1" id="KW-0812">Transmembrane</keyword>
<organism evidence="2 3">
    <name type="scientific">Halobaculum marinum</name>
    <dbReference type="NCBI Taxonomy" id="3031996"/>
    <lineage>
        <taxon>Archaea</taxon>
        <taxon>Methanobacteriati</taxon>
        <taxon>Methanobacteriota</taxon>
        <taxon>Stenosarchaea group</taxon>
        <taxon>Halobacteria</taxon>
        <taxon>Halobacteriales</taxon>
        <taxon>Haloferacaceae</taxon>
        <taxon>Halobaculum</taxon>
    </lineage>
</organism>
<accession>A0ABD5WY72</accession>
<evidence type="ECO:0000313" key="2">
    <source>
        <dbReference type="EMBL" id="MFC7097328.1"/>
    </source>
</evidence>
<sequence>MPLRNREGDPVDPVPFLVVAGVAFMIVYSVGPIYLMALLGVDLATALAGSTAVYLLAAGVAYHRFVRTDRPDLRAETPAAWRFRRLVYAAVAFGLLLVLLSLPFVDW</sequence>
<reference evidence="2 3" key="1">
    <citation type="journal article" date="2019" name="Int. J. Syst. Evol. Microbiol.">
        <title>The Global Catalogue of Microorganisms (GCM) 10K type strain sequencing project: providing services to taxonomists for standard genome sequencing and annotation.</title>
        <authorList>
            <consortium name="The Broad Institute Genomics Platform"/>
            <consortium name="The Broad Institute Genome Sequencing Center for Infectious Disease"/>
            <person name="Wu L."/>
            <person name="Ma J."/>
        </authorList>
    </citation>
    <scope>NUCLEOTIDE SEQUENCE [LARGE SCALE GENOMIC DNA]</scope>
    <source>
        <strain evidence="2 3">DT55</strain>
    </source>
</reference>
<feature type="transmembrane region" description="Helical" evidence="1">
    <location>
        <begin position="14"/>
        <end position="37"/>
    </location>
</feature>
<name>A0ABD5WY72_9EURY</name>
<evidence type="ECO:0000313" key="3">
    <source>
        <dbReference type="Proteomes" id="UP001596388"/>
    </source>
</evidence>
<dbReference type="EMBL" id="JBHTAG010000003">
    <property type="protein sequence ID" value="MFC7097328.1"/>
    <property type="molecule type" value="Genomic_DNA"/>
</dbReference>
<comment type="caution">
    <text evidence="2">The sequence shown here is derived from an EMBL/GenBank/DDBJ whole genome shotgun (WGS) entry which is preliminary data.</text>
</comment>
<keyword evidence="3" id="KW-1185">Reference proteome</keyword>
<dbReference type="AlphaFoldDB" id="A0ABD5WY72"/>
<feature type="transmembrane region" description="Helical" evidence="1">
    <location>
        <begin position="86"/>
        <end position="105"/>
    </location>
</feature>
<dbReference type="GeneID" id="79268764"/>
<protein>
    <submittedName>
        <fullName evidence="2">Uncharacterized protein</fullName>
    </submittedName>
</protein>
<keyword evidence="1" id="KW-0472">Membrane</keyword>
<dbReference type="Proteomes" id="UP001596388">
    <property type="component" value="Unassembled WGS sequence"/>
</dbReference>